<dbReference type="InterPro" id="IPR035965">
    <property type="entry name" value="PAS-like_dom_sf"/>
</dbReference>
<protein>
    <submittedName>
        <fullName evidence="1">Diguanylate cyclase</fullName>
    </submittedName>
</protein>
<dbReference type="InterPro" id="IPR000014">
    <property type="entry name" value="PAS"/>
</dbReference>
<accession>A0A0M0BQA8</accession>
<evidence type="ECO:0000313" key="1">
    <source>
        <dbReference type="EMBL" id="KON30629.1"/>
    </source>
</evidence>
<organism evidence="1 2">
    <name type="scientific">miscellaneous Crenarchaeota group-15 archaeon DG-45</name>
    <dbReference type="NCBI Taxonomy" id="1685127"/>
    <lineage>
        <taxon>Archaea</taxon>
        <taxon>Candidatus Bathyarchaeota</taxon>
        <taxon>MCG-15</taxon>
    </lineage>
</organism>
<dbReference type="Proteomes" id="UP000037210">
    <property type="component" value="Unassembled WGS sequence"/>
</dbReference>
<evidence type="ECO:0000313" key="2">
    <source>
        <dbReference type="Proteomes" id="UP000037210"/>
    </source>
</evidence>
<gene>
    <name evidence="1" type="ORF">AC482_03450</name>
</gene>
<dbReference type="EMBL" id="LFWZ01000026">
    <property type="protein sequence ID" value="KON30629.1"/>
    <property type="molecule type" value="Genomic_DNA"/>
</dbReference>
<dbReference type="SUPFAM" id="SSF55785">
    <property type="entry name" value="PYP-like sensor domain (PAS domain)"/>
    <property type="match status" value="1"/>
</dbReference>
<dbReference type="Pfam" id="PF13596">
    <property type="entry name" value="PAS_10"/>
    <property type="match status" value="1"/>
</dbReference>
<dbReference type="AlphaFoldDB" id="A0A0M0BQA8"/>
<comment type="caution">
    <text evidence="1">The sequence shown here is derived from an EMBL/GenBank/DDBJ whole genome shotgun (WGS) entry which is preliminary data.</text>
</comment>
<name>A0A0M0BQA8_9ARCH</name>
<reference evidence="1 2" key="1">
    <citation type="submission" date="2015-06" db="EMBL/GenBank/DDBJ databases">
        <title>New insights into the roles of widespread benthic archaea in carbon and nitrogen cycling.</title>
        <authorList>
            <person name="Lazar C.S."/>
            <person name="Baker B.J."/>
            <person name="Seitz K.W."/>
            <person name="Hyde A.S."/>
            <person name="Dick G.J."/>
            <person name="Hinrichs K.-U."/>
            <person name="Teske A.P."/>
        </authorList>
    </citation>
    <scope>NUCLEOTIDE SEQUENCE [LARGE SCALE GENOMIC DNA]</scope>
    <source>
        <strain evidence="1">DG-45</strain>
    </source>
</reference>
<dbReference type="NCBIfam" id="TIGR00229">
    <property type="entry name" value="sensory_box"/>
    <property type="match status" value="1"/>
</dbReference>
<proteinExistence type="predicted"/>
<sequence>MVVGRREALNFETGSLTPEEVESIFNGLPFDITFVDAEDTVRFYSESGGRIFPRSKAVIGMKVQRCHPRKSVHVVNQILEGFRAGGRGSAEFWIDLGGRKILIRYFPVRNEAGEYLGCVEITQDITEIKRIEGEKRLLGG</sequence>
<dbReference type="Gene3D" id="3.30.450.20">
    <property type="entry name" value="PAS domain"/>
    <property type="match status" value="1"/>
</dbReference>